<keyword evidence="2" id="KW-1185">Reference proteome</keyword>
<evidence type="ECO:0000313" key="2">
    <source>
        <dbReference type="Proteomes" id="UP000605568"/>
    </source>
</evidence>
<evidence type="ECO:0000313" key="1">
    <source>
        <dbReference type="EMBL" id="GHH57834.1"/>
    </source>
</evidence>
<reference evidence="2" key="1">
    <citation type="journal article" date="2019" name="Int. J. Syst. Evol. Microbiol.">
        <title>The Global Catalogue of Microorganisms (GCM) 10K type strain sequencing project: providing services to taxonomists for standard genome sequencing and annotation.</title>
        <authorList>
            <consortium name="The Broad Institute Genomics Platform"/>
            <consortium name="The Broad Institute Genome Sequencing Center for Infectious Disease"/>
            <person name="Wu L."/>
            <person name="Ma J."/>
        </authorList>
    </citation>
    <scope>NUCLEOTIDE SEQUENCE [LARGE SCALE GENOMIC DNA]</scope>
    <source>
        <strain evidence="2">CGMCC 4.7367</strain>
    </source>
</reference>
<proteinExistence type="predicted"/>
<name>A0ABQ3MR85_9PSEU</name>
<sequence length="171" mass="19328">MGDRVVINAEGRSPQIQELARDFEFGHLPTPVHSVAHMYRVFAAELIDSIPDDRALAGPLDRLLTSRDGAVGPAVIAQRELVRVLAQIEEHDQNYDVRYRLVWQAAGLARDVGYDAGIRIDPNEPEWPVVYIELPDAQVSWHMPQHPVAWDGHDTEEKYRRVRAFVQAATS</sequence>
<evidence type="ECO:0008006" key="3">
    <source>
        <dbReference type="Google" id="ProtNLM"/>
    </source>
</evidence>
<protein>
    <recommendedName>
        <fullName evidence="3">DUF5753 domain-containing protein</fullName>
    </recommendedName>
</protein>
<organism evidence="1 2">
    <name type="scientific">Lentzea cavernae</name>
    <dbReference type="NCBI Taxonomy" id="2020703"/>
    <lineage>
        <taxon>Bacteria</taxon>
        <taxon>Bacillati</taxon>
        <taxon>Actinomycetota</taxon>
        <taxon>Actinomycetes</taxon>
        <taxon>Pseudonocardiales</taxon>
        <taxon>Pseudonocardiaceae</taxon>
        <taxon>Lentzea</taxon>
    </lineage>
</organism>
<dbReference type="Proteomes" id="UP000605568">
    <property type="component" value="Unassembled WGS sequence"/>
</dbReference>
<accession>A0ABQ3MR85</accession>
<comment type="caution">
    <text evidence="1">The sequence shown here is derived from an EMBL/GenBank/DDBJ whole genome shotgun (WGS) entry which is preliminary data.</text>
</comment>
<gene>
    <name evidence="1" type="ORF">GCM10017774_78200</name>
</gene>
<dbReference type="EMBL" id="BNAR01000018">
    <property type="protein sequence ID" value="GHH57834.1"/>
    <property type="molecule type" value="Genomic_DNA"/>
</dbReference>